<protein>
    <submittedName>
        <fullName evidence="1">Uncharacterized protein</fullName>
    </submittedName>
</protein>
<dbReference type="AlphaFoldDB" id="A0AAV0WLG1"/>
<evidence type="ECO:0000313" key="2">
    <source>
        <dbReference type="Proteomes" id="UP001160148"/>
    </source>
</evidence>
<name>A0AAV0WLG1_9HEMI</name>
<proteinExistence type="predicted"/>
<dbReference type="EMBL" id="CARXXK010000002">
    <property type="protein sequence ID" value="CAI6356336.1"/>
    <property type="molecule type" value="Genomic_DNA"/>
</dbReference>
<keyword evidence="2" id="KW-1185">Reference proteome</keyword>
<sequence>MGMEGLNCLQEQEISGRYRHFIRMLSIDFEYLMNLIGANISKKYNISGKPFLCKKDLTRYDFWQLVNPIKVCSTFLKCQNVLLDRLFPKYAKQLWQH</sequence>
<gene>
    <name evidence="1" type="ORF">MEUPH1_LOCUS12079</name>
</gene>
<dbReference type="Proteomes" id="UP001160148">
    <property type="component" value="Unassembled WGS sequence"/>
</dbReference>
<accession>A0AAV0WLG1</accession>
<reference evidence="1 2" key="1">
    <citation type="submission" date="2023-01" db="EMBL/GenBank/DDBJ databases">
        <authorList>
            <person name="Whitehead M."/>
        </authorList>
    </citation>
    <scope>NUCLEOTIDE SEQUENCE [LARGE SCALE GENOMIC DNA]</scope>
</reference>
<comment type="caution">
    <text evidence="1">The sequence shown here is derived from an EMBL/GenBank/DDBJ whole genome shotgun (WGS) entry which is preliminary data.</text>
</comment>
<evidence type="ECO:0000313" key="1">
    <source>
        <dbReference type="EMBL" id="CAI6356336.1"/>
    </source>
</evidence>
<organism evidence="1 2">
    <name type="scientific">Macrosiphum euphorbiae</name>
    <name type="common">potato aphid</name>
    <dbReference type="NCBI Taxonomy" id="13131"/>
    <lineage>
        <taxon>Eukaryota</taxon>
        <taxon>Metazoa</taxon>
        <taxon>Ecdysozoa</taxon>
        <taxon>Arthropoda</taxon>
        <taxon>Hexapoda</taxon>
        <taxon>Insecta</taxon>
        <taxon>Pterygota</taxon>
        <taxon>Neoptera</taxon>
        <taxon>Paraneoptera</taxon>
        <taxon>Hemiptera</taxon>
        <taxon>Sternorrhyncha</taxon>
        <taxon>Aphidomorpha</taxon>
        <taxon>Aphidoidea</taxon>
        <taxon>Aphididae</taxon>
        <taxon>Macrosiphini</taxon>
        <taxon>Macrosiphum</taxon>
    </lineage>
</organism>